<accession>A0A915KY93</accession>
<dbReference type="PANTHER" id="PTHR10913">
    <property type="entry name" value="FOLLISTATIN-RELATED"/>
    <property type="match status" value="1"/>
</dbReference>
<keyword evidence="2" id="KW-0722">Serine protease inhibitor</keyword>
<evidence type="ECO:0000256" key="3">
    <source>
        <dbReference type="ARBA" id="ARBA00023157"/>
    </source>
</evidence>
<organism evidence="5 6">
    <name type="scientific">Romanomermis culicivorax</name>
    <name type="common">Nematode worm</name>
    <dbReference type="NCBI Taxonomy" id="13658"/>
    <lineage>
        <taxon>Eukaryota</taxon>
        <taxon>Metazoa</taxon>
        <taxon>Ecdysozoa</taxon>
        <taxon>Nematoda</taxon>
        <taxon>Enoplea</taxon>
        <taxon>Dorylaimia</taxon>
        <taxon>Mermithida</taxon>
        <taxon>Mermithoidea</taxon>
        <taxon>Mermithidae</taxon>
        <taxon>Romanomermis</taxon>
    </lineage>
</organism>
<dbReference type="InterPro" id="IPR003645">
    <property type="entry name" value="Fol_N"/>
</dbReference>
<reference evidence="6" key="1">
    <citation type="submission" date="2022-11" db="UniProtKB">
        <authorList>
            <consortium name="WormBaseParasite"/>
        </authorList>
    </citation>
    <scope>IDENTIFICATION</scope>
</reference>
<dbReference type="Proteomes" id="UP000887565">
    <property type="component" value="Unplaced"/>
</dbReference>
<dbReference type="GO" id="GO:0030154">
    <property type="term" value="P:cell differentiation"/>
    <property type="evidence" value="ECO:0007669"/>
    <property type="project" value="TreeGrafter"/>
</dbReference>
<dbReference type="CDD" id="cd00104">
    <property type="entry name" value="KAZAL_FS"/>
    <property type="match status" value="3"/>
</dbReference>
<keyword evidence="5" id="KW-1185">Reference proteome</keyword>
<dbReference type="InterPro" id="IPR050653">
    <property type="entry name" value="Prot_Inhib_GrowthFact_Antg"/>
</dbReference>
<feature type="domain" description="Kazal-like" evidence="4">
    <location>
        <begin position="127"/>
        <end position="181"/>
    </location>
</feature>
<evidence type="ECO:0000256" key="2">
    <source>
        <dbReference type="ARBA" id="ARBA00022900"/>
    </source>
</evidence>
<evidence type="ECO:0000256" key="1">
    <source>
        <dbReference type="ARBA" id="ARBA00022690"/>
    </source>
</evidence>
<proteinExistence type="predicted"/>
<dbReference type="GO" id="GO:0005576">
    <property type="term" value="C:extracellular region"/>
    <property type="evidence" value="ECO:0007669"/>
    <property type="project" value="TreeGrafter"/>
</dbReference>
<dbReference type="InterPro" id="IPR036058">
    <property type="entry name" value="Kazal_dom_sf"/>
</dbReference>
<feature type="domain" description="Kazal-like" evidence="4">
    <location>
        <begin position="199"/>
        <end position="252"/>
    </location>
</feature>
<feature type="domain" description="Kazal-like" evidence="4">
    <location>
        <begin position="60"/>
        <end position="107"/>
    </location>
</feature>
<name>A0A915KY93_ROMCU</name>
<protein>
    <submittedName>
        <fullName evidence="6">Kazal-like domain-containing protein</fullName>
    </submittedName>
</protein>
<sequence length="412" mass="47207">MLNIRLFYELANSRLCFRESCKQNKNLAVKYVGLCDPCSNVECPEGTICKLNDQRSPVCRCSEQCHLDYEPVCGSDGNSYRNLCLMRVQACKSRVDIRVFANGLCEDGENPCRHLKCDYGEQCHIDNKNRTSCQCMFNCERIMRPVCGKNGVTYDNECHLKLSACQRKERNKVEYHGACGGEGPCSNYECSEGSYCMVKNENPTCQCPTCSEEFDPVCASNGVTFGNECKLRREVCRTKKKLFVKYRGLCEGCQTKMCDFYGTCVSDFKGVGTCQCLQEECSELVYYNITTFRHRILFPYDREPIPKPKHQRVIYTALSDGTERNGTEFDRHNATERKGNFRFVRFGWGTMDRFVEQMAFRTIANAIFGLHLARDMSSSPCTAREDASSRTYGVVENREKYERLPAFQFLNL</sequence>
<dbReference type="AlphaFoldDB" id="A0A915KY93"/>
<dbReference type="InterPro" id="IPR002350">
    <property type="entry name" value="Kazal_dom"/>
</dbReference>
<dbReference type="Gene3D" id="3.30.60.30">
    <property type="match status" value="4"/>
</dbReference>
<dbReference type="PROSITE" id="PS51465">
    <property type="entry name" value="KAZAL_2"/>
    <property type="match status" value="3"/>
</dbReference>
<dbReference type="SMART" id="SM00274">
    <property type="entry name" value="FOLN"/>
    <property type="match status" value="3"/>
</dbReference>
<evidence type="ECO:0000259" key="4">
    <source>
        <dbReference type="PROSITE" id="PS51465"/>
    </source>
</evidence>
<dbReference type="SUPFAM" id="SSF100895">
    <property type="entry name" value="Kazal-type serine protease inhibitors"/>
    <property type="match status" value="3"/>
</dbReference>
<dbReference type="Pfam" id="PF07648">
    <property type="entry name" value="Kazal_2"/>
    <property type="match status" value="3"/>
</dbReference>
<dbReference type="SMART" id="SM00280">
    <property type="entry name" value="KAZAL"/>
    <property type="match status" value="3"/>
</dbReference>
<keyword evidence="1" id="KW-0646">Protease inhibitor</keyword>
<evidence type="ECO:0000313" key="6">
    <source>
        <dbReference type="WBParaSite" id="nRc.2.0.1.t43454-RA"/>
    </source>
</evidence>
<evidence type="ECO:0000313" key="5">
    <source>
        <dbReference type="Proteomes" id="UP000887565"/>
    </source>
</evidence>
<dbReference type="PANTHER" id="PTHR10913:SF45">
    <property type="entry name" value="FOLLISTATIN, ISOFORM A-RELATED"/>
    <property type="match status" value="1"/>
</dbReference>
<keyword evidence="3" id="KW-1015">Disulfide bond</keyword>
<dbReference type="WBParaSite" id="nRc.2.0.1.t43454-RA">
    <property type="protein sequence ID" value="nRc.2.0.1.t43454-RA"/>
    <property type="gene ID" value="nRc.2.0.1.g43454"/>
</dbReference>